<dbReference type="InterPro" id="IPR001584">
    <property type="entry name" value="Integrase_cat-core"/>
</dbReference>
<proteinExistence type="predicted"/>
<gene>
    <name evidence="3" type="ORF">O181_131255</name>
</gene>
<dbReference type="GO" id="GO:0005634">
    <property type="term" value="C:nucleus"/>
    <property type="evidence" value="ECO:0007669"/>
    <property type="project" value="UniProtKB-ARBA"/>
</dbReference>
<dbReference type="PANTHER" id="PTHR35046:SF9">
    <property type="entry name" value="RNA-DIRECTED DNA POLYMERASE"/>
    <property type="match status" value="1"/>
</dbReference>
<protein>
    <recommendedName>
        <fullName evidence="2">Integrase catalytic domain-containing protein</fullName>
    </recommendedName>
</protein>
<dbReference type="Gene3D" id="3.30.420.10">
    <property type="entry name" value="Ribonuclease H-like superfamily/Ribonuclease H"/>
    <property type="match status" value="1"/>
</dbReference>
<dbReference type="GO" id="GO:0015074">
    <property type="term" value="P:DNA integration"/>
    <property type="evidence" value="ECO:0007669"/>
    <property type="project" value="InterPro"/>
</dbReference>
<keyword evidence="4" id="KW-1185">Reference proteome</keyword>
<dbReference type="InterPro" id="IPR012337">
    <property type="entry name" value="RNaseH-like_sf"/>
</dbReference>
<dbReference type="EMBL" id="AVOT02143661">
    <property type="protein sequence ID" value="MBW0591540.1"/>
    <property type="molecule type" value="Genomic_DNA"/>
</dbReference>
<dbReference type="PROSITE" id="PS50994">
    <property type="entry name" value="INTEGRASE"/>
    <property type="match status" value="1"/>
</dbReference>
<dbReference type="SUPFAM" id="SSF53098">
    <property type="entry name" value="Ribonuclease H-like"/>
    <property type="match status" value="1"/>
</dbReference>
<dbReference type="PANTHER" id="PTHR35046">
    <property type="entry name" value="ZINC KNUCKLE (CCHC-TYPE) FAMILY PROTEIN"/>
    <property type="match status" value="1"/>
</dbReference>
<dbReference type="AlphaFoldDB" id="A0A9Q3L0K0"/>
<evidence type="ECO:0000256" key="1">
    <source>
        <dbReference type="ARBA" id="ARBA00022884"/>
    </source>
</evidence>
<dbReference type="Proteomes" id="UP000765509">
    <property type="component" value="Unassembled WGS sequence"/>
</dbReference>
<keyword evidence="1" id="KW-0694">RNA-binding</keyword>
<feature type="domain" description="Integrase catalytic" evidence="2">
    <location>
        <begin position="1"/>
        <end position="99"/>
    </location>
</feature>
<name>A0A9Q3L0K0_9BASI</name>
<dbReference type="InterPro" id="IPR036397">
    <property type="entry name" value="RNaseH_sf"/>
</dbReference>
<accession>A0A9Q3L0K0</accession>
<dbReference type="GO" id="GO:0003723">
    <property type="term" value="F:RNA binding"/>
    <property type="evidence" value="ECO:0007669"/>
    <property type="project" value="UniProtKB-KW"/>
</dbReference>
<evidence type="ECO:0000259" key="2">
    <source>
        <dbReference type="PROSITE" id="PS50994"/>
    </source>
</evidence>
<comment type="caution">
    <text evidence="3">The sequence shown here is derived from an EMBL/GenBank/DDBJ whole genome shotgun (WGS) entry which is preliminary data.</text>
</comment>
<reference evidence="3" key="1">
    <citation type="submission" date="2021-03" db="EMBL/GenBank/DDBJ databases">
        <title>Draft genome sequence of rust myrtle Austropuccinia psidii MF-1, a brazilian biotype.</title>
        <authorList>
            <person name="Quecine M.C."/>
            <person name="Pachon D.M.R."/>
            <person name="Bonatelli M.L."/>
            <person name="Correr F.H."/>
            <person name="Franceschini L.M."/>
            <person name="Leite T.F."/>
            <person name="Margarido G.R.A."/>
            <person name="Almeida C.A."/>
            <person name="Ferrarezi J.A."/>
            <person name="Labate C.A."/>
        </authorList>
    </citation>
    <scope>NUCLEOTIDE SEQUENCE</scope>
    <source>
        <strain evidence="3">MF-1</strain>
    </source>
</reference>
<sequence>MDWVTGGFPEGKENFNALLVIVDSYSQIVRCLPCHKEDTAMGTALLFWNNILSTHGIPKIIISDRDPKLTSDFWTNLYDILGKKLAFSTDCHPHTDGLAGMMIHKIGYIRRRLCVYGMEYKDHGAYTQNWVTLLLHSN</sequence>
<organism evidence="3 4">
    <name type="scientific">Austropuccinia psidii MF-1</name>
    <dbReference type="NCBI Taxonomy" id="1389203"/>
    <lineage>
        <taxon>Eukaryota</taxon>
        <taxon>Fungi</taxon>
        <taxon>Dikarya</taxon>
        <taxon>Basidiomycota</taxon>
        <taxon>Pucciniomycotina</taxon>
        <taxon>Pucciniomycetes</taxon>
        <taxon>Pucciniales</taxon>
        <taxon>Sphaerophragmiaceae</taxon>
        <taxon>Austropuccinia</taxon>
    </lineage>
</organism>
<evidence type="ECO:0000313" key="3">
    <source>
        <dbReference type="EMBL" id="MBW0591540.1"/>
    </source>
</evidence>
<evidence type="ECO:0000313" key="4">
    <source>
        <dbReference type="Proteomes" id="UP000765509"/>
    </source>
</evidence>